<keyword evidence="2" id="KW-1185">Reference proteome</keyword>
<proteinExistence type="predicted"/>
<accession>A0ACB8QRI0</accession>
<sequence length="489" mass="52293">MDTKGSNEGTAARDSDIIEVPELNTRRSSPEVLSTYFTIAAAAFGLISDGYQNNLMTMANVVFKTLYPKDYTSNVSTRVSNALLVGAIIGQVIVGVLCDRMGRKFALVLTTLFIVVGAILGTAAHGAHGSVQGLFWFLTIARGITGIGVGGEYPASSTSASEAANESMVSNRGPVFIMVTNFVLSFGGPLATSIFLIVLSAAGEDHLPTVWRVCYGIGIVLPLSVLIFRLRMISSKLYKKGAIKHNVPYYLTIRYYWKALIGTCGAWYVCDAFVTFPNGVFSGTIISSVISNGDIKKTAEWQLLLGAISLPGVFVGAVLCNPFGRRNTMMLGFSGYLVFAGLIIGCAYERITKIVPLFIVFYGLMQSFGNMGPGDMLGLVSAESYATAVRGTCYGISAALGKTGAAVGTQAFTPIQNNLGKNWTFIIAAICGVTGILVTYFFVPDMTGVDLVEEDTRFMQYLADNGWHGEVGEDNTSIETGSSVHDDKQ</sequence>
<evidence type="ECO:0000313" key="1">
    <source>
        <dbReference type="EMBL" id="KAI0034278.1"/>
    </source>
</evidence>
<organism evidence="1 2">
    <name type="scientific">Vararia minispora EC-137</name>
    <dbReference type="NCBI Taxonomy" id="1314806"/>
    <lineage>
        <taxon>Eukaryota</taxon>
        <taxon>Fungi</taxon>
        <taxon>Dikarya</taxon>
        <taxon>Basidiomycota</taxon>
        <taxon>Agaricomycotina</taxon>
        <taxon>Agaricomycetes</taxon>
        <taxon>Russulales</taxon>
        <taxon>Lachnocladiaceae</taxon>
        <taxon>Vararia</taxon>
    </lineage>
</organism>
<reference evidence="1" key="1">
    <citation type="submission" date="2021-02" db="EMBL/GenBank/DDBJ databases">
        <authorList>
            <consortium name="DOE Joint Genome Institute"/>
            <person name="Ahrendt S."/>
            <person name="Looney B.P."/>
            <person name="Miyauchi S."/>
            <person name="Morin E."/>
            <person name="Drula E."/>
            <person name="Courty P.E."/>
            <person name="Chicoki N."/>
            <person name="Fauchery L."/>
            <person name="Kohler A."/>
            <person name="Kuo A."/>
            <person name="Labutti K."/>
            <person name="Pangilinan J."/>
            <person name="Lipzen A."/>
            <person name="Riley R."/>
            <person name="Andreopoulos W."/>
            <person name="He G."/>
            <person name="Johnson J."/>
            <person name="Barry K.W."/>
            <person name="Grigoriev I.V."/>
            <person name="Nagy L."/>
            <person name="Hibbett D."/>
            <person name="Henrissat B."/>
            <person name="Matheny P.B."/>
            <person name="Labbe J."/>
            <person name="Martin F."/>
        </authorList>
    </citation>
    <scope>NUCLEOTIDE SEQUENCE</scope>
    <source>
        <strain evidence="1">EC-137</strain>
    </source>
</reference>
<evidence type="ECO:0000313" key="2">
    <source>
        <dbReference type="Proteomes" id="UP000814128"/>
    </source>
</evidence>
<reference evidence="1" key="2">
    <citation type="journal article" date="2022" name="New Phytol.">
        <title>Evolutionary transition to the ectomycorrhizal habit in the genomes of a hyperdiverse lineage of mushroom-forming fungi.</title>
        <authorList>
            <person name="Looney B."/>
            <person name="Miyauchi S."/>
            <person name="Morin E."/>
            <person name="Drula E."/>
            <person name="Courty P.E."/>
            <person name="Kohler A."/>
            <person name="Kuo A."/>
            <person name="LaButti K."/>
            <person name="Pangilinan J."/>
            <person name="Lipzen A."/>
            <person name="Riley R."/>
            <person name="Andreopoulos W."/>
            <person name="He G."/>
            <person name="Johnson J."/>
            <person name="Nolan M."/>
            <person name="Tritt A."/>
            <person name="Barry K.W."/>
            <person name="Grigoriev I.V."/>
            <person name="Nagy L.G."/>
            <person name="Hibbett D."/>
            <person name="Henrissat B."/>
            <person name="Matheny P.B."/>
            <person name="Labbe J."/>
            <person name="Martin F.M."/>
        </authorList>
    </citation>
    <scope>NUCLEOTIDE SEQUENCE</scope>
    <source>
        <strain evidence="1">EC-137</strain>
    </source>
</reference>
<comment type="caution">
    <text evidence="1">The sequence shown here is derived from an EMBL/GenBank/DDBJ whole genome shotgun (WGS) entry which is preliminary data.</text>
</comment>
<dbReference type="EMBL" id="MU273503">
    <property type="protein sequence ID" value="KAI0034278.1"/>
    <property type="molecule type" value="Genomic_DNA"/>
</dbReference>
<name>A0ACB8QRI0_9AGAM</name>
<dbReference type="Proteomes" id="UP000814128">
    <property type="component" value="Unassembled WGS sequence"/>
</dbReference>
<protein>
    <submittedName>
        <fullName evidence="1">MFS Git1p-like glycerophosphoinositol permease</fullName>
    </submittedName>
</protein>
<gene>
    <name evidence="1" type="ORF">K488DRAFT_45863</name>
</gene>